<keyword evidence="3" id="KW-1185">Reference proteome</keyword>
<protein>
    <submittedName>
        <fullName evidence="2">Uncharacterized protein</fullName>
    </submittedName>
</protein>
<accession>A0A4Z2EAF1</accession>
<dbReference type="EMBL" id="SRLO01011790">
    <property type="protein sequence ID" value="TNN25735.1"/>
    <property type="molecule type" value="Genomic_DNA"/>
</dbReference>
<feature type="region of interest" description="Disordered" evidence="1">
    <location>
        <begin position="1"/>
        <end position="51"/>
    </location>
</feature>
<dbReference type="Proteomes" id="UP000314294">
    <property type="component" value="Unassembled WGS sequence"/>
</dbReference>
<reference evidence="2 3" key="1">
    <citation type="submission" date="2019-03" db="EMBL/GenBank/DDBJ databases">
        <title>First draft genome of Liparis tanakae, snailfish: a comprehensive survey of snailfish specific genes.</title>
        <authorList>
            <person name="Kim W."/>
            <person name="Song I."/>
            <person name="Jeong J.-H."/>
            <person name="Kim D."/>
            <person name="Kim S."/>
            <person name="Ryu S."/>
            <person name="Song J.Y."/>
            <person name="Lee S.K."/>
        </authorList>
    </citation>
    <scope>NUCLEOTIDE SEQUENCE [LARGE SCALE GENOMIC DNA]</scope>
    <source>
        <tissue evidence="2">Muscle</tissue>
    </source>
</reference>
<name>A0A4Z2EAF1_9TELE</name>
<gene>
    <name evidence="2" type="ORF">EYF80_064133</name>
</gene>
<organism evidence="2 3">
    <name type="scientific">Liparis tanakae</name>
    <name type="common">Tanaka's snailfish</name>
    <dbReference type="NCBI Taxonomy" id="230148"/>
    <lineage>
        <taxon>Eukaryota</taxon>
        <taxon>Metazoa</taxon>
        <taxon>Chordata</taxon>
        <taxon>Craniata</taxon>
        <taxon>Vertebrata</taxon>
        <taxon>Euteleostomi</taxon>
        <taxon>Actinopterygii</taxon>
        <taxon>Neopterygii</taxon>
        <taxon>Teleostei</taxon>
        <taxon>Neoteleostei</taxon>
        <taxon>Acanthomorphata</taxon>
        <taxon>Eupercaria</taxon>
        <taxon>Perciformes</taxon>
        <taxon>Cottioidei</taxon>
        <taxon>Cottales</taxon>
        <taxon>Liparidae</taxon>
        <taxon>Liparis</taxon>
    </lineage>
</organism>
<dbReference type="AlphaFoldDB" id="A0A4Z2EAF1"/>
<evidence type="ECO:0000313" key="3">
    <source>
        <dbReference type="Proteomes" id="UP000314294"/>
    </source>
</evidence>
<proteinExistence type="predicted"/>
<comment type="caution">
    <text evidence="2">The sequence shown here is derived from an EMBL/GenBank/DDBJ whole genome shotgun (WGS) entry which is preliminary data.</text>
</comment>
<evidence type="ECO:0000313" key="2">
    <source>
        <dbReference type="EMBL" id="TNN25735.1"/>
    </source>
</evidence>
<sequence>MKEPQTRGEGTTYTVREPQTRGEGTTDTARSGSAGTAPPAGCREKDRPLRSATFRGPIFFTSDRAPFFMPWWDRVGTTGEDECVSE</sequence>
<feature type="compositionally biased region" description="Polar residues" evidence="1">
    <location>
        <begin position="22"/>
        <end position="34"/>
    </location>
</feature>
<evidence type="ECO:0000256" key="1">
    <source>
        <dbReference type="SAM" id="MobiDB-lite"/>
    </source>
</evidence>